<keyword evidence="3" id="KW-1185">Reference proteome</keyword>
<dbReference type="AlphaFoldDB" id="A0A161JZI1"/>
<evidence type="ECO:0000313" key="3">
    <source>
        <dbReference type="Proteomes" id="UP000215027"/>
    </source>
</evidence>
<dbReference type="KEGG" id="pbf:CFX0092_B0733"/>
<accession>A0A161JZI1</accession>
<evidence type="ECO:0000256" key="1">
    <source>
        <dbReference type="SAM" id="MobiDB-lite"/>
    </source>
</evidence>
<proteinExistence type="predicted"/>
<feature type="region of interest" description="Disordered" evidence="1">
    <location>
        <begin position="1"/>
        <end position="21"/>
    </location>
</feature>
<feature type="compositionally biased region" description="Basic and acidic residues" evidence="1">
    <location>
        <begin position="1"/>
        <end position="15"/>
    </location>
</feature>
<sequence length="21" mass="2262">MLGAREGLDSREARSSLEPST</sequence>
<name>A0A161JZI1_9CHLR</name>
<reference evidence="2" key="1">
    <citation type="submission" date="2016-01" db="EMBL/GenBank/DDBJ databases">
        <authorList>
            <person name="Mcilroy J.S."/>
            <person name="Karst M S."/>
            <person name="Albertsen M."/>
        </authorList>
    </citation>
    <scope>NUCLEOTIDE SEQUENCE</scope>
    <source>
        <strain evidence="2">Cfx-K</strain>
    </source>
</reference>
<protein>
    <submittedName>
        <fullName evidence="2">Uncharacterized protein</fullName>
    </submittedName>
</protein>
<gene>
    <name evidence="2" type="ORF">CFX0092_B0733</name>
</gene>
<organism evidence="2 3">
    <name type="scientific">Candidatus Promineifilum breve</name>
    <dbReference type="NCBI Taxonomy" id="1806508"/>
    <lineage>
        <taxon>Bacteria</taxon>
        <taxon>Bacillati</taxon>
        <taxon>Chloroflexota</taxon>
        <taxon>Ardenticatenia</taxon>
        <taxon>Candidatus Promineifilales</taxon>
        <taxon>Candidatus Promineifilaceae</taxon>
        <taxon>Candidatus Promineifilum</taxon>
    </lineage>
</organism>
<evidence type="ECO:0000313" key="2">
    <source>
        <dbReference type="EMBL" id="CUS06267.1"/>
    </source>
</evidence>
<dbReference type="EMBL" id="LN890656">
    <property type="protein sequence ID" value="CUS06267.1"/>
    <property type="molecule type" value="Genomic_DNA"/>
</dbReference>
<dbReference type="Proteomes" id="UP000215027">
    <property type="component" value="Chromosome II"/>
</dbReference>